<gene>
    <name evidence="3" type="ORF">TeGR_g7339</name>
</gene>
<name>A0ABQ6MX74_9STRA</name>
<dbReference type="InterPro" id="IPR051213">
    <property type="entry name" value="START_lipid_transfer"/>
</dbReference>
<dbReference type="PANTHER" id="PTHR19308">
    <property type="entry name" value="PHOSPHATIDYLCHOLINE TRANSFER PROTEIN"/>
    <property type="match status" value="1"/>
</dbReference>
<feature type="domain" description="START" evidence="2">
    <location>
        <begin position="778"/>
        <end position="904"/>
    </location>
</feature>
<dbReference type="CDD" id="cd00177">
    <property type="entry name" value="START"/>
    <property type="match status" value="1"/>
</dbReference>
<dbReference type="InterPro" id="IPR002913">
    <property type="entry name" value="START_lipid-bd_dom"/>
</dbReference>
<sequence length="1073" mass="118946">MELLASTYTSAGLGRSVTSASTKVLQKVGSALRGGVTGGKGEAPPAGQASAAGQASPARTVSPFSPATPSSPFSPAHSPASPSSLAASPAASPRSLPPGGVLARAATKGLATVRAGVTAVAGAGEDSDLVSAAAAEVALRLVADAVPRLRLRFERPELDDEILGHFVERGMDEAPESSEKEKALVKRLEGFGGDRDDGSWSRLRGTVREPVSYFKKLDTDGETWAKASAVLDASAADVLAWSWHFKSHERNRLHEASTPDGMKMELEVPGTRSKIMGYEMKMPGTIRNRVFVNCVALGKAKAILDCSAREALAYQFAACGREKMRVSREHYDRARIVIKQHTTHDYGWATVRKAPFPLTNREFLARVLCFTDNSTGDLVYVAEALPDSTKVDYGTSLKVVRGRATAVLRITSINDDTQCEVTYVQHYEPGGFVPERVIVAKIPEALGAVAEMREIFQRDDEVNKAEMDELAAIIVTSREPYLPMEDKLIADVRAKFATLKEDAFNKLNSPDQFVDMSAAHMDGSSVLVLRATTLVDAPVEEAAAWEKAKMSRDNLKVHQRDDGLERDLLRVNDHQNILNIVFDLKIPAFLPRQWVLTVVWKWSDDRKELTVVFDDVLHDDFPEREDYQRASSKYLMTFKQLPKVRGVAQTRVTYIQHVNLNGGIPGFVVNSQGVGFLMYLSTMRVRFDRSLELDGKKRKDLVDMIKRHDAPYTEDELEILAEGQAWSKVFDGLKSKDVVMRSPQTKGKVAYKKGDSKVWGWSAATVRISPEEALAYVWNVMARNKARHDDLEKEVDEAPNAHSQLVYNKKQTPAVISNRDFLGRSVWKKEEGGGFVVVAAPAESMKRPARGQRARKESGGKPVRGTYKSVTRIEKVNNEWTRIVEVIQSDLGGKIPSSITNRWIKSRLEGVAATKEYFLQMREMEDFDKSDGRTLGYRLMYPDEKNKKTPSKAVAHIVELHKGLSQLAQEFPWIVGFLEEILKGGLSRNKAVSTKLNCLSEKEARRIGKNLPQALRARKTAGAGVLQWEKQNPSMVELFKKYPWVEEMVLTMGEELLKNAAWGLWFRVITGSG</sequence>
<dbReference type="Proteomes" id="UP001165060">
    <property type="component" value="Unassembled WGS sequence"/>
</dbReference>
<evidence type="ECO:0000259" key="2">
    <source>
        <dbReference type="PROSITE" id="PS50848"/>
    </source>
</evidence>
<dbReference type="Gene3D" id="3.30.530.20">
    <property type="match status" value="3"/>
</dbReference>
<dbReference type="PANTHER" id="PTHR19308:SF14">
    <property type="entry name" value="START DOMAIN-CONTAINING PROTEIN"/>
    <property type="match status" value="1"/>
</dbReference>
<accession>A0ABQ6MX74</accession>
<reference evidence="3 4" key="1">
    <citation type="journal article" date="2023" name="Commun. Biol.">
        <title>Genome analysis of Parmales, the sister group of diatoms, reveals the evolutionary specialization of diatoms from phago-mixotrophs to photoautotrophs.</title>
        <authorList>
            <person name="Ban H."/>
            <person name="Sato S."/>
            <person name="Yoshikawa S."/>
            <person name="Yamada K."/>
            <person name="Nakamura Y."/>
            <person name="Ichinomiya M."/>
            <person name="Sato N."/>
            <person name="Blanc-Mathieu R."/>
            <person name="Endo H."/>
            <person name="Kuwata A."/>
            <person name="Ogata H."/>
        </authorList>
    </citation>
    <scope>NUCLEOTIDE SEQUENCE [LARGE SCALE GENOMIC DNA]</scope>
</reference>
<feature type="region of interest" description="Disordered" evidence="1">
    <location>
        <begin position="32"/>
        <end position="99"/>
    </location>
</feature>
<evidence type="ECO:0000313" key="3">
    <source>
        <dbReference type="EMBL" id="GMI34466.1"/>
    </source>
</evidence>
<organism evidence="3 4">
    <name type="scientific">Tetraparma gracilis</name>
    <dbReference type="NCBI Taxonomy" id="2962635"/>
    <lineage>
        <taxon>Eukaryota</taxon>
        <taxon>Sar</taxon>
        <taxon>Stramenopiles</taxon>
        <taxon>Ochrophyta</taxon>
        <taxon>Bolidophyceae</taxon>
        <taxon>Parmales</taxon>
        <taxon>Triparmaceae</taxon>
        <taxon>Tetraparma</taxon>
    </lineage>
</organism>
<feature type="compositionally biased region" description="Low complexity" evidence="1">
    <location>
        <begin position="43"/>
        <end position="98"/>
    </location>
</feature>
<proteinExistence type="predicted"/>
<keyword evidence="4" id="KW-1185">Reference proteome</keyword>
<dbReference type="SUPFAM" id="SSF55961">
    <property type="entry name" value="Bet v1-like"/>
    <property type="match status" value="3"/>
</dbReference>
<dbReference type="EMBL" id="BRYB01004638">
    <property type="protein sequence ID" value="GMI34466.1"/>
    <property type="molecule type" value="Genomic_DNA"/>
</dbReference>
<evidence type="ECO:0000313" key="4">
    <source>
        <dbReference type="Proteomes" id="UP001165060"/>
    </source>
</evidence>
<dbReference type="InterPro" id="IPR023393">
    <property type="entry name" value="START-like_dom_sf"/>
</dbReference>
<feature type="non-terminal residue" evidence="3">
    <location>
        <position position="1073"/>
    </location>
</feature>
<dbReference type="PROSITE" id="PS50848">
    <property type="entry name" value="START"/>
    <property type="match status" value="1"/>
</dbReference>
<evidence type="ECO:0000256" key="1">
    <source>
        <dbReference type="SAM" id="MobiDB-lite"/>
    </source>
</evidence>
<comment type="caution">
    <text evidence="3">The sequence shown here is derived from an EMBL/GenBank/DDBJ whole genome shotgun (WGS) entry which is preliminary data.</text>
</comment>
<protein>
    <recommendedName>
        <fullName evidence="2">START domain-containing protein</fullName>
    </recommendedName>
</protein>
<feature type="region of interest" description="Disordered" evidence="1">
    <location>
        <begin position="1"/>
        <end position="20"/>
    </location>
</feature>
<dbReference type="Pfam" id="PF01852">
    <property type="entry name" value="START"/>
    <property type="match status" value="1"/>
</dbReference>